<dbReference type="InterPro" id="IPR006015">
    <property type="entry name" value="Universal_stress_UspA"/>
</dbReference>
<accession>A0ABM0JXM3</accession>
<sequence>MVRKHLVALDGKFHAERAFDWYLENFYRDGDEVVIFHCSQFELHVGLPGMAVNVEAVSKQVTQAKDKAEAITQKATETLRLKGIKGYVVLKSGSKPEDLINQVVDEENVNHVFMGTRDLGSIQRAFVGSVSTAVARSCKVPVTIVKIKE</sequence>
<dbReference type="PANTHER" id="PTHR31964">
    <property type="entry name" value="ADENINE NUCLEOTIDE ALPHA HYDROLASES-LIKE SUPERFAMILY PROTEIN"/>
    <property type="match status" value="1"/>
</dbReference>
<name>A0ABM0JXM3_APLCA</name>
<dbReference type="Pfam" id="PF00582">
    <property type="entry name" value="Usp"/>
    <property type="match status" value="1"/>
</dbReference>
<evidence type="ECO:0000313" key="2">
    <source>
        <dbReference type="Proteomes" id="UP000694888"/>
    </source>
</evidence>
<dbReference type="InterPro" id="IPR014729">
    <property type="entry name" value="Rossmann-like_a/b/a_fold"/>
</dbReference>
<dbReference type="RefSeq" id="XP_005103937.1">
    <property type="nucleotide sequence ID" value="XM_005103880.3"/>
</dbReference>
<keyword evidence="2" id="KW-1185">Reference proteome</keyword>
<protein>
    <submittedName>
        <fullName evidence="3 4">Uncharacterized protein LOC101854968</fullName>
    </submittedName>
</protein>
<dbReference type="InterPro" id="IPR006016">
    <property type="entry name" value="UspA"/>
</dbReference>
<feature type="domain" description="UspA" evidence="1">
    <location>
        <begin position="1"/>
        <end position="146"/>
    </location>
</feature>
<evidence type="ECO:0000313" key="4">
    <source>
        <dbReference type="RefSeq" id="XP_005103938.1"/>
    </source>
</evidence>
<reference evidence="3 4" key="1">
    <citation type="submission" date="2025-05" db="UniProtKB">
        <authorList>
            <consortium name="RefSeq"/>
        </authorList>
    </citation>
    <scope>IDENTIFICATION</scope>
</reference>
<dbReference type="RefSeq" id="XP_005103938.1">
    <property type="nucleotide sequence ID" value="XM_005103881.3"/>
</dbReference>
<gene>
    <name evidence="3 4" type="primary">LOC101854968</name>
</gene>
<dbReference type="Proteomes" id="UP000694888">
    <property type="component" value="Unplaced"/>
</dbReference>
<dbReference type="SUPFAM" id="SSF52402">
    <property type="entry name" value="Adenine nucleotide alpha hydrolases-like"/>
    <property type="match status" value="1"/>
</dbReference>
<dbReference type="Gene3D" id="3.40.50.620">
    <property type="entry name" value="HUPs"/>
    <property type="match status" value="1"/>
</dbReference>
<dbReference type="PRINTS" id="PR01438">
    <property type="entry name" value="UNVRSLSTRESS"/>
</dbReference>
<organism evidence="2 4">
    <name type="scientific">Aplysia californica</name>
    <name type="common">California sea hare</name>
    <dbReference type="NCBI Taxonomy" id="6500"/>
    <lineage>
        <taxon>Eukaryota</taxon>
        <taxon>Metazoa</taxon>
        <taxon>Spiralia</taxon>
        <taxon>Lophotrochozoa</taxon>
        <taxon>Mollusca</taxon>
        <taxon>Gastropoda</taxon>
        <taxon>Heterobranchia</taxon>
        <taxon>Euthyneura</taxon>
        <taxon>Tectipleura</taxon>
        <taxon>Aplysiida</taxon>
        <taxon>Aplysioidea</taxon>
        <taxon>Aplysiidae</taxon>
        <taxon>Aplysia</taxon>
    </lineage>
</organism>
<evidence type="ECO:0000313" key="3">
    <source>
        <dbReference type="RefSeq" id="XP_005103937.1"/>
    </source>
</evidence>
<dbReference type="GeneID" id="101854968"/>
<evidence type="ECO:0000259" key="1">
    <source>
        <dbReference type="Pfam" id="PF00582"/>
    </source>
</evidence>
<dbReference type="CDD" id="cd23659">
    <property type="entry name" value="USP_At3g01520-like"/>
    <property type="match status" value="1"/>
</dbReference>
<proteinExistence type="predicted"/>
<dbReference type="PANTHER" id="PTHR31964:SF113">
    <property type="entry name" value="USPA DOMAIN-CONTAINING PROTEIN"/>
    <property type="match status" value="1"/>
</dbReference>